<name>A0ABQ0JA52_9VIBR</name>
<dbReference type="Proteomes" id="UP000029223">
    <property type="component" value="Unassembled WGS sequence"/>
</dbReference>
<comment type="caution">
    <text evidence="1">The sequence shown here is derived from an EMBL/GenBank/DDBJ whole genome shotgun (WGS) entry which is preliminary data.</text>
</comment>
<evidence type="ECO:0000313" key="1">
    <source>
        <dbReference type="EMBL" id="GAL25626.1"/>
    </source>
</evidence>
<protein>
    <submittedName>
        <fullName evidence="1">Uncharacterized protein</fullName>
    </submittedName>
</protein>
<proteinExistence type="predicted"/>
<accession>A0ABQ0JA52</accession>
<gene>
    <name evidence="1" type="ORF">JCM19239_567</name>
</gene>
<sequence>MNINVIIAITALALFLVASLTYGLAGVVGAFITVYALRAVLLTVQAKNALHYHIITCPYSLTSVGRLGASSQVPSHTLPC</sequence>
<keyword evidence="2" id="KW-1185">Reference proteome</keyword>
<organism evidence="1 2">
    <name type="scientific">Vibrio variabilis</name>
    <dbReference type="NCBI Taxonomy" id="990271"/>
    <lineage>
        <taxon>Bacteria</taxon>
        <taxon>Pseudomonadati</taxon>
        <taxon>Pseudomonadota</taxon>
        <taxon>Gammaproteobacteria</taxon>
        <taxon>Vibrionales</taxon>
        <taxon>Vibrionaceae</taxon>
        <taxon>Vibrio</taxon>
    </lineage>
</organism>
<reference evidence="2" key="1">
    <citation type="submission" date="2014-09" db="EMBL/GenBank/DDBJ databases">
        <title>Vibrio variabilis JCM 19239. (C206) whole genome shotgun sequence.</title>
        <authorList>
            <person name="Sawabe T."/>
            <person name="Meirelles P."/>
            <person name="Nakanishi M."/>
            <person name="Sayaka M."/>
            <person name="Hattori M."/>
            <person name="Ohkuma M."/>
        </authorList>
    </citation>
    <scope>NUCLEOTIDE SEQUENCE [LARGE SCALE GENOMIC DNA]</scope>
    <source>
        <strain evidence="2">JCM 19239</strain>
    </source>
</reference>
<evidence type="ECO:0000313" key="2">
    <source>
        <dbReference type="Proteomes" id="UP000029223"/>
    </source>
</evidence>
<dbReference type="EMBL" id="BBMS01000011">
    <property type="protein sequence ID" value="GAL25626.1"/>
    <property type="molecule type" value="Genomic_DNA"/>
</dbReference>